<evidence type="ECO:0000313" key="15">
    <source>
        <dbReference type="EMBL" id="NCD72112.1"/>
    </source>
</evidence>
<dbReference type="InterPro" id="IPR039426">
    <property type="entry name" value="TonB-dep_rcpt-like"/>
</dbReference>
<dbReference type="InterPro" id="IPR036942">
    <property type="entry name" value="Beta-barrel_TonB_sf"/>
</dbReference>
<comment type="caution">
    <text evidence="15">The sequence shown here is derived from an EMBL/GenBank/DDBJ whole genome shotgun (WGS) entry which is preliminary data.</text>
</comment>
<evidence type="ECO:0000256" key="5">
    <source>
        <dbReference type="ARBA" id="ARBA00022729"/>
    </source>
</evidence>
<dbReference type="InterPro" id="IPR023996">
    <property type="entry name" value="TonB-dep_OMP_SusC/RagA"/>
</dbReference>
<evidence type="ECO:0000256" key="2">
    <source>
        <dbReference type="ARBA" id="ARBA00022448"/>
    </source>
</evidence>
<evidence type="ECO:0000256" key="4">
    <source>
        <dbReference type="ARBA" id="ARBA00022692"/>
    </source>
</evidence>
<keyword evidence="2 10" id="KW-0813">Transport</keyword>
<comment type="similarity">
    <text evidence="10 11">Belongs to the TonB-dependent receptor family.</text>
</comment>
<feature type="domain" description="TonB-dependent receptor-like beta-barrel" evidence="13">
    <location>
        <begin position="395"/>
        <end position="962"/>
    </location>
</feature>
<evidence type="ECO:0000256" key="9">
    <source>
        <dbReference type="ARBA" id="ARBA00023237"/>
    </source>
</evidence>
<keyword evidence="7 10" id="KW-0472">Membrane</keyword>
<evidence type="ECO:0000259" key="14">
    <source>
        <dbReference type="Pfam" id="PF07715"/>
    </source>
</evidence>
<keyword evidence="16" id="KW-1185">Reference proteome</keyword>
<dbReference type="Proteomes" id="UP000638732">
    <property type="component" value="Unassembled WGS sequence"/>
</dbReference>
<evidence type="ECO:0000256" key="11">
    <source>
        <dbReference type="RuleBase" id="RU003357"/>
    </source>
</evidence>
<reference evidence="15" key="2">
    <citation type="submission" date="2020-10" db="EMBL/GenBank/DDBJ databases">
        <title>Mucilaginibacter sp. nov., isolated from soil.</title>
        <authorList>
            <person name="Jeon C.O."/>
        </authorList>
    </citation>
    <scope>NUCLEOTIDE SEQUENCE</scope>
    <source>
        <strain evidence="15">R11</strain>
    </source>
</reference>
<evidence type="ECO:0000256" key="3">
    <source>
        <dbReference type="ARBA" id="ARBA00022452"/>
    </source>
</evidence>
<dbReference type="Pfam" id="PF13715">
    <property type="entry name" value="CarbopepD_reg_2"/>
    <property type="match status" value="1"/>
</dbReference>
<dbReference type="Gene3D" id="2.40.170.20">
    <property type="entry name" value="TonB-dependent receptor, beta-barrel domain"/>
    <property type="match status" value="1"/>
</dbReference>
<dbReference type="InterPro" id="IPR012910">
    <property type="entry name" value="Plug_dom"/>
</dbReference>
<protein>
    <submittedName>
        <fullName evidence="15">SusC/RagA family TonB-linked outer membrane protein</fullName>
    </submittedName>
</protein>
<feature type="chain" id="PRO_5037891341" evidence="12">
    <location>
        <begin position="25"/>
        <end position="998"/>
    </location>
</feature>
<dbReference type="NCBIfam" id="TIGR04057">
    <property type="entry name" value="SusC_RagA_signa"/>
    <property type="match status" value="1"/>
</dbReference>
<dbReference type="PROSITE" id="PS52016">
    <property type="entry name" value="TONB_DEPENDENT_REC_3"/>
    <property type="match status" value="1"/>
</dbReference>
<comment type="subcellular location">
    <subcellularLocation>
        <location evidence="1 10">Cell outer membrane</location>
        <topology evidence="1 10">Multi-pass membrane protein</topology>
    </subcellularLocation>
</comment>
<evidence type="ECO:0000256" key="12">
    <source>
        <dbReference type="SAM" id="SignalP"/>
    </source>
</evidence>
<evidence type="ECO:0000256" key="8">
    <source>
        <dbReference type="ARBA" id="ARBA00023170"/>
    </source>
</evidence>
<dbReference type="NCBIfam" id="TIGR04056">
    <property type="entry name" value="OMP_RagA_SusC"/>
    <property type="match status" value="1"/>
</dbReference>
<dbReference type="InterPro" id="IPR023997">
    <property type="entry name" value="TonB-dep_OMP_SusC/RagA_CS"/>
</dbReference>
<dbReference type="InterPro" id="IPR037066">
    <property type="entry name" value="Plug_dom_sf"/>
</dbReference>
<dbReference type="PANTHER" id="PTHR30069">
    <property type="entry name" value="TONB-DEPENDENT OUTER MEMBRANE RECEPTOR"/>
    <property type="match status" value="1"/>
</dbReference>
<evidence type="ECO:0000313" key="16">
    <source>
        <dbReference type="Proteomes" id="UP000638732"/>
    </source>
</evidence>
<keyword evidence="4 10" id="KW-0812">Transmembrane</keyword>
<reference evidence="15" key="1">
    <citation type="submission" date="2020-01" db="EMBL/GenBank/DDBJ databases">
        <authorList>
            <person name="Seo Y.L."/>
        </authorList>
    </citation>
    <scope>NUCLEOTIDE SEQUENCE</scope>
    <source>
        <strain evidence="15">R11</strain>
    </source>
</reference>
<name>A0A966DW41_9SPHI</name>
<dbReference type="EMBL" id="WWEO01000045">
    <property type="protein sequence ID" value="NCD72112.1"/>
    <property type="molecule type" value="Genomic_DNA"/>
</dbReference>
<accession>A0A966DW41</accession>
<feature type="domain" description="TonB-dependent receptor plug" evidence="14">
    <location>
        <begin position="122"/>
        <end position="237"/>
    </location>
</feature>
<proteinExistence type="inferred from homology"/>
<keyword evidence="5 12" id="KW-0732">Signal</keyword>
<evidence type="ECO:0000256" key="7">
    <source>
        <dbReference type="ARBA" id="ARBA00023136"/>
    </source>
</evidence>
<dbReference type="SUPFAM" id="SSF49464">
    <property type="entry name" value="Carboxypeptidase regulatory domain-like"/>
    <property type="match status" value="1"/>
</dbReference>
<dbReference type="Pfam" id="PF07715">
    <property type="entry name" value="Plug"/>
    <property type="match status" value="1"/>
</dbReference>
<keyword evidence="3 10" id="KW-1134">Transmembrane beta strand</keyword>
<organism evidence="15 16">
    <name type="scientific">Mucilaginibacter agri</name>
    <dbReference type="NCBI Taxonomy" id="2695265"/>
    <lineage>
        <taxon>Bacteria</taxon>
        <taxon>Pseudomonadati</taxon>
        <taxon>Bacteroidota</taxon>
        <taxon>Sphingobacteriia</taxon>
        <taxon>Sphingobacteriales</taxon>
        <taxon>Sphingobacteriaceae</taxon>
        <taxon>Mucilaginibacter</taxon>
    </lineage>
</organism>
<dbReference type="Pfam" id="PF00593">
    <property type="entry name" value="TonB_dep_Rec_b-barrel"/>
    <property type="match status" value="1"/>
</dbReference>
<gene>
    <name evidence="15" type="ORF">GSY63_22305</name>
</gene>
<dbReference type="Gene3D" id="2.60.40.1120">
    <property type="entry name" value="Carboxypeptidase-like, regulatory domain"/>
    <property type="match status" value="1"/>
</dbReference>
<dbReference type="RefSeq" id="WP_166588073.1">
    <property type="nucleotide sequence ID" value="NZ_WWEO01000045.1"/>
</dbReference>
<dbReference type="InterPro" id="IPR008969">
    <property type="entry name" value="CarboxyPept-like_regulatory"/>
</dbReference>
<dbReference type="SUPFAM" id="SSF56935">
    <property type="entry name" value="Porins"/>
    <property type="match status" value="1"/>
</dbReference>
<feature type="signal peptide" evidence="12">
    <location>
        <begin position="1"/>
        <end position="24"/>
    </location>
</feature>
<dbReference type="PANTHER" id="PTHR30069:SF29">
    <property type="entry name" value="HEMOGLOBIN AND HEMOGLOBIN-HAPTOGLOBIN-BINDING PROTEIN 1-RELATED"/>
    <property type="match status" value="1"/>
</dbReference>
<keyword evidence="9 10" id="KW-0998">Cell outer membrane</keyword>
<keyword evidence="6 11" id="KW-0798">TonB box</keyword>
<dbReference type="GO" id="GO:0009279">
    <property type="term" value="C:cell outer membrane"/>
    <property type="evidence" value="ECO:0007669"/>
    <property type="project" value="UniProtKB-SubCell"/>
</dbReference>
<dbReference type="GO" id="GO:0015344">
    <property type="term" value="F:siderophore uptake transmembrane transporter activity"/>
    <property type="evidence" value="ECO:0007669"/>
    <property type="project" value="TreeGrafter"/>
</dbReference>
<evidence type="ECO:0000259" key="13">
    <source>
        <dbReference type="Pfam" id="PF00593"/>
    </source>
</evidence>
<evidence type="ECO:0000256" key="10">
    <source>
        <dbReference type="PROSITE-ProRule" id="PRU01360"/>
    </source>
</evidence>
<dbReference type="GO" id="GO:0044718">
    <property type="term" value="P:siderophore transmembrane transport"/>
    <property type="evidence" value="ECO:0007669"/>
    <property type="project" value="TreeGrafter"/>
</dbReference>
<keyword evidence="8" id="KW-0675">Receptor</keyword>
<evidence type="ECO:0000256" key="6">
    <source>
        <dbReference type="ARBA" id="ARBA00023077"/>
    </source>
</evidence>
<dbReference type="Gene3D" id="2.170.130.10">
    <property type="entry name" value="TonB-dependent receptor, plug domain"/>
    <property type="match status" value="1"/>
</dbReference>
<dbReference type="AlphaFoldDB" id="A0A966DW41"/>
<dbReference type="InterPro" id="IPR000531">
    <property type="entry name" value="Beta-barrel_TonB"/>
</dbReference>
<sequence length="998" mass="109433">MKQIYFLRYRFLVLFICLSNWVMAQTGTISGRIIDETNQPLPGATVVLKGTTISAAADPNGYFKLVKVPSGQQVLVATFIGYQALEQPVTVSGANTTANIQLKSSTVLLEQVAVIGYGTVRKSDATGSVDVVTSKDFNKGAVNSIQDALVGKLPGVTITSNSGAPGNTSTIKIRGTTSISASNSPLIVIDNVPISNVPVGGTANLLSTINPDDIENVTVLKDASATAIYGSRGSSGVILITTKRGAKKFTVGYNVTTSLSVLPKQVPVYNGDEFRALINNVYAGQTAVTSLLGTANTNWQDQIYKNAFGQDHNLSFSGTAKNLPYRVSVGYNNSDGILKTYNFQRTTAAIGLDPSLFKNTLNIHINIKGLYNTNDFADQTAIANAVNYDPTKEVYNGNTRWRGYTTWTTNGNTDINGAPVTLAPANPVARLDLTDNKSTSRRSIGNVQFDYKIPGVSGLRANVNLGYDYAEAFGHNNVRDSTQWVYVPVASGGQRSVYNTVNRNQLAEAYLNYKNDFKSIESTVDVTGGYSWSHFYTQGNSQLSDYSGTVSNPAAPYKTEYYLASFFGRANYTFKNRYILTATLRDDGTSKFAPENRWGLFPAGALAWRIIDESFMRNSKTFSDLKLRVGYGKTGQQDLGDNNNYPYQARFTKSDNGSRYQFGSTFYNTLRPEGYDAGIKWESTTTANVGVDFGFFNNRLTGSIDAYNKKTTNLLIVTNVPVLSNFSATLLQNVADMNNKGIELNLNAAIIATKDWNWQLGYNVSYNKNKVTKLIGGEGDAGFIFQNQFSGIAGTTSGLIQASQVGYPINSFYVFQQIYNSDGKPLEDAYVDRNKDGQINSSDLYLYKKPDPTVLMGINSHVSYKRFDFTFSGRVSLGNYNYNNVAAGSTYRGLYSSLGYLANQTKAADDTKFTNALQTVYSDYYIQNASFFRMDNMNLGYTFPNYLHNKLKLRVTGGVQNVFVITKYKGLDPEIAGGLDNNFFPRARIYQLGLNANF</sequence>
<evidence type="ECO:0000256" key="1">
    <source>
        <dbReference type="ARBA" id="ARBA00004571"/>
    </source>
</evidence>